<evidence type="ECO:0000313" key="3">
    <source>
        <dbReference type="Proteomes" id="UP001528673"/>
    </source>
</evidence>
<evidence type="ECO:0000259" key="1">
    <source>
        <dbReference type="Pfam" id="PF23917"/>
    </source>
</evidence>
<dbReference type="Pfam" id="PF23917">
    <property type="entry name" value="DUF7256"/>
    <property type="match status" value="1"/>
</dbReference>
<dbReference type="InterPro" id="IPR055680">
    <property type="entry name" value="DUF7256"/>
</dbReference>
<reference evidence="2 3" key="1">
    <citation type="submission" date="2023-02" db="EMBL/GenBank/DDBJ databases">
        <title>Bacterial whole genomic sequence of Curvibacter sp. HBC61.</title>
        <authorList>
            <person name="Le V."/>
            <person name="Ko S.-R."/>
            <person name="Ahn C.-Y."/>
            <person name="Oh H.-M."/>
        </authorList>
    </citation>
    <scope>NUCLEOTIDE SEQUENCE [LARGE SCALE GENOMIC DNA]</scope>
    <source>
        <strain evidence="2 3">HBC61</strain>
    </source>
</reference>
<evidence type="ECO:0000313" key="2">
    <source>
        <dbReference type="EMBL" id="MDD0840340.1"/>
    </source>
</evidence>
<name>A0ABT5N256_9BURK</name>
<dbReference type="RefSeq" id="WP_273953134.1">
    <property type="nucleotide sequence ID" value="NZ_JAQSIP010000009.1"/>
</dbReference>
<comment type="caution">
    <text evidence="2">The sequence shown here is derived from an EMBL/GenBank/DDBJ whole genome shotgun (WGS) entry which is preliminary data.</text>
</comment>
<feature type="domain" description="DUF7256" evidence="1">
    <location>
        <begin position="6"/>
        <end position="108"/>
    </location>
</feature>
<sequence length="157" mass="17027">MKPKLFAQLRPRQPLSALILALDDDWRPPEPQDQGGIWGVNHGCFARIDVQQQLGVVGFYRAFPGAFSFEGLSLGMSLAAARAHRPTLTPAALPPGQPVQLTEYRDLTAAGDLLRVRFFRRQLVGLELECPGRVYPGALAEAPADPSGPGLEQVWGG</sequence>
<keyword evidence="3" id="KW-1185">Reference proteome</keyword>
<organism evidence="2 3">
    <name type="scientific">Curvibacter cyanobacteriorum</name>
    <dbReference type="NCBI Taxonomy" id="3026422"/>
    <lineage>
        <taxon>Bacteria</taxon>
        <taxon>Pseudomonadati</taxon>
        <taxon>Pseudomonadota</taxon>
        <taxon>Betaproteobacteria</taxon>
        <taxon>Burkholderiales</taxon>
        <taxon>Comamonadaceae</taxon>
        <taxon>Curvibacter</taxon>
    </lineage>
</organism>
<dbReference type="EMBL" id="JAQSIP010000009">
    <property type="protein sequence ID" value="MDD0840340.1"/>
    <property type="molecule type" value="Genomic_DNA"/>
</dbReference>
<accession>A0ABT5N256</accession>
<proteinExistence type="predicted"/>
<dbReference type="Proteomes" id="UP001528673">
    <property type="component" value="Unassembled WGS sequence"/>
</dbReference>
<protein>
    <recommendedName>
        <fullName evidence="1">DUF7256 domain-containing protein</fullName>
    </recommendedName>
</protein>
<gene>
    <name evidence="2" type="ORF">PSQ40_17280</name>
</gene>